<comment type="caution">
    <text evidence="7">The sequence shown here is derived from an EMBL/GenBank/DDBJ whole genome shotgun (WGS) entry which is preliminary data.</text>
</comment>
<evidence type="ECO:0000256" key="4">
    <source>
        <dbReference type="ARBA" id="ARBA00022989"/>
    </source>
</evidence>
<dbReference type="InterPro" id="IPR050833">
    <property type="entry name" value="Poly_Biosynth_Transport"/>
</dbReference>
<evidence type="ECO:0000313" key="7">
    <source>
        <dbReference type="EMBL" id="KNE18788.1"/>
    </source>
</evidence>
<evidence type="ECO:0000313" key="8">
    <source>
        <dbReference type="Proteomes" id="UP000036780"/>
    </source>
</evidence>
<dbReference type="GO" id="GO:0005886">
    <property type="term" value="C:plasma membrane"/>
    <property type="evidence" value="ECO:0007669"/>
    <property type="project" value="UniProtKB-SubCell"/>
</dbReference>
<comment type="subcellular location">
    <subcellularLocation>
        <location evidence="1">Cell membrane</location>
        <topology evidence="1">Multi-pass membrane protein</topology>
    </subcellularLocation>
</comment>
<evidence type="ECO:0000256" key="3">
    <source>
        <dbReference type="ARBA" id="ARBA00022692"/>
    </source>
</evidence>
<sequence length="430" mass="48825">MAWRGKKVKLFNKISNNNFTKSVLLVSGGTAFAQLLNTVLSPVISRIYLPEEYGVLTLYTSILGFLTIISSLKYEHGIAIADNDKKAINVLTLSLIILFIFVSLITLIFVLIKVINLDFNFKYSFLIPIGIFTTGLYRIFMQWSFRKKNFKSISKTKVSQSIFSNITKISLGILNFSSVGLILGNIIGGSAGIRTLSSQLRKSERNLFKSVNKKRIIWSAKRYVNFPIFLAPSQLLNAAGIHVPIFFLTFMYGNQMLGFYGLANTLVNIPTLLVGNSVGDVFYGEAANIGKKEPERLKKLSIVLFKKLLLIGIIPLIVVILFGPYFFSIVFGSNWHEAGIYARILSFMVFTRLIFMPISRVFEVYEKQKEALYLDMLRFTLVLLVFIFSILMSLNPYWTVSLYCLVMSLIYFLTFFLAQRIINKEIISND</sequence>
<dbReference type="PATRIC" id="fig|1473.5.peg.331"/>
<feature type="transmembrane region" description="Helical" evidence="6">
    <location>
        <begin position="93"/>
        <end position="115"/>
    </location>
</feature>
<evidence type="ECO:0000256" key="1">
    <source>
        <dbReference type="ARBA" id="ARBA00004651"/>
    </source>
</evidence>
<dbReference type="Pfam" id="PF13440">
    <property type="entry name" value="Polysacc_synt_3"/>
    <property type="match status" value="1"/>
</dbReference>
<keyword evidence="5 6" id="KW-0472">Membrane</keyword>
<dbReference type="PANTHER" id="PTHR30250">
    <property type="entry name" value="PST FAMILY PREDICTED COLANIC ACID TRANSPORTER"/>
    <property type="match status" value="1"/>
</dbReference>
<feature type="transmembrane region" description="Helical" evidence="6">
    <location>
        <begin position="21"/>
        <end position="41"/>
    </location>
</feature>
<feature type="transmembrane region" description="Helical" evidence="6">
    <location>
        <begin position="121"/>
        <end position="140"/>
    </location>
</feature>
<dbReference type="Proteomes" id="UP000036780">
    <property type="component" value="Unassembled WGS sequence"/>
</dbReference>
<feature type="transmembrane region" description="Helical" evidence="6">
    <location>
        <begin position="53"/>
        <end position="72"/>
    </location>
</feature>
<reference evidence="8" key="1">
    <citation type="submission" date="2015-07" db="EMBL/GenBank/DDBJ databases">
        <title>Fjat-10053 dsm26.</title>
        <authorList>
            <person name="Liu B."/>
            <person name="Wang J."/>
            <person name="Zhu Y."/>
            <person name="Liu G."/>
            <person name="Chen Q."/>
            <person name="Chen Z."/>
            <person name="Lan J."/>
            <person name="Che J."/>
            <person name="Ge C."/>
            <person name="Shi H."/>
            <person name="Pan Z."/>
            <person name="Liu X."/>
        </authorList>
    </citation>
    <scope>NUCLEOTIDE SEQUENCE [LARGE SCALE GENOMIC DNA]</scope>
    <source>
        <strain evidence="8">DSM 26</strain>
    </source>
</reference>
<keyword evidence="4 6" id="KW-1133">Transmembrane helix</keyword>
<evidence type="ECO:0000256" key="2">
    <source>
        <dbReference type="ARBA" id="ARBA00022475"/>
    </source>
</evidence>
<keyword evidence="3 6" id="KW-0812">Transmembrane</keyword>
<proteinExistence type="predicted"/>
<keyword evidence="8" id="KW-1185">Reference proteome</keyword>
<accession>A0A0L0QKI2</accession>
<dbReference type="RefSeq" id="WP_050351275.1">
    <property type="nucleotide sequence ID" value="NZ_LGTO01000007.1"/>
</dbReference>
<feature type="transmembrane region" description="Helical" evidence="6">
    <location>
        <begin position="223"/>
        <end position="247"/>
    </location>
</feature>
<organism evidence="7 8">
    <name type="scientific">Virgibacillus pantothenticus</name>
    <dbReference type="NCBI Taxonomy" id="1473"/>
    <lineage>
        <taxon>Bacteria</taxon>
        <taxon>Bacillati</taxon>
        <taxon>Bacillota</taxon>
        <taxon>Bacilli</taxon>
        <taxon>Bacillales</taxon>
        <taxon>Bacillaceae</taxon>
        <taxon>Virgibacillus</taxon>
    </lineage>
</organism>
<evidence type="ECO:0000256" key="6">
    <source>
        <dbReference type="SAM" id="Phobius"/>
    </source>
</evidence>
<feature type="transmembrane region" description="Helical" evidence="6">
    <location>
        <begin position="304"/>
        <end position="326"/>
    </location>
</feature>
<dbReference type="PANTHER" id="PTHR30250:SF28">
    <property type="entry name" value="POLYSACCHARIDE BIOSYNTHESIS PROTEIN"/>
    <property type="match status" value="1"/>
</dbReference>
<keyword evidence="2" id="KW-1003">Cell membrane</keyword>
<gene>
    <name evidence="7" type="ORF">AFK71_09310</name>
</gene>
<protein>
    <submittedName>
        <fullName evidence="7">Polysaccharide biosynthesis protein</fullName>
    </submittedName>
</protein>
<evidence type="ECO:0000256" key="5">
    <source>
        <dbReference type="ARBA" id="ARBA00023136"/>
    </source>
</evidence>
<name>A0A0L0QKI2_VIRPA</name>
<feature type="transmembrane region" description="Helical" evidence="6">
    <location>
        <begin position="338"/>
        <end position="355"/>
    </location>
</feature>
<feature type="transmembrane region" description="Helical" evidence="6">
    <location>
        <begin position="376"/>
        <end position="394"/>
    </location>
</feature>
<dbReference type="EMBL" id="LGTO01000007">
    <property type="protein sequence ID" value="KNE18788.1"/>
    <property type="molecule type" value="Genomic_DNA"/>
</dbReference>
<feature type="transmembrane region" description="Helical" evidence="6">
    <location>
        <begin position="400"/>
        <end position="418"/>
    </location>
</feature>
<dbReference type="AlphaFoldDB" id="A0A0L0QKI2"/>